<evidence type="ECO:0000313" key="2">
    <source>
        <dbReference type="EMBL" id="SDZ29737.1"/>
    </source>
</evidence>
<dbReference type="Proteomes" id="UP000199663">
    <property type="component" value="Unassembled WGS sequence"/>
</dbReference>
<feature type="domain" description="Protein NO VEIN C-terminal" evidence="1">
    <location>
        <begin position="1494"/>
        <end position="1588"/>
    </location>
</feature>
<dbReference type="InterPro" id="IPR036890">
    <property type="entry name" value="HATPase_C_sf"/>
</dbReference>
<dbReference type="PANTHER" id="PTHR32387:SF0">
    <property type="entry name" value="PROTEIN NO VEIN"/>
    <property type="match status" value="1"/>
</dbReference>
<sequence length="1620" mass="189465">MEKEYIQTIANQDILDLIAKRRDIYIKDPLLIVEHFNNENKIIDEYNGRQLLEMIQNANDESDTFKPKKVKIILENNTLLIANNGNPFSIGGVESLIYSDLSPKVMEENKVGQKGLGFRSVLNWSEEIYIASYDLHLKFSKQHAREFLDGLIAENSEIQTVLKRKTKKSFSISLLRCPYLEEDTSHKKETDYDTVIELSLKEGINQDIKDQIEKDIIPEILIFLNKLEEIEVQTDEHHFLLKKETTDNGILITKTDFLDDQNNDSCLWFTSEEKGKLTNNEVTKNYELKIAYNPNSKPSIQKLFSYFRTDVDFPYPVLAHGSFELTGNRNQLIEDENGFNKMLLDKLAMLLVDCSIKLTKENRCNYEALKLIIPSITNNSSLNNAPWNFNKAIDVSIADTSIFPSINNKYLKLSENIKFYEVPIHNSIPKKAYSLFNTLLQATFDKEIIYYLSTLKINLKYPDNEFTSKINQIVDSNYLTERQRVDWIYLVCEKTKDIYNSKNPALPFLLINSENKKIKSFDTVIVPPKEVTYKLPKGIKLQFLNQDLYRRIRTRFGNIPPRQVIEKLNLYNVAEYAMNVVVQKIISSTNEIVRAGKKDKVNAIQEMHKALFSIYNSLDDNTDAKNTFPVTLTSPYLFTRNNELKEANKLYFGKEYALGYLMEDLLKEVNKDVFVGSLEQNGLFEEQKESEILMSNHSIEKYLKWLGIADFPKKEIKEIKSQSFSNDDYLKFIIQSIRYPFTTQGYNEKIENIAEMKNCWDFKCNVLWYEHFNEIVSGATFESLLTWFLKDIELINSLVTNQEFGLSDFRFAYPKKQYYRYIPKSYIKSYIFFILQKTAFIPVENGEKSTPNNCLLDSNNLSPLVKTPKINYTAIPFIHNNIDEEQINYFLKRIGLKDSLKDLTIQSLYKLLNQHNTHFSEATSNIQSFYMAIIEATKNREVIEDSIERRKYIETGKIYAYFEGKNSFAPISEVTYVDNPNFSQDLLKKLKVSKLPHRSGNQRINSLFGVQPLDYIKFNVQKNVELNHKLNEAFVGELNEMKPHLFAYRFQKGLKKTQLEFELSAIKNIKIIMAYSLEVRYRLNDVDNDLSLNKYEYIQDEVSKIFYVKLDSDNANYQELKKDYRFKETIADIICGALKVTENRKDFILLLGESPANWIHLLKREFEDYETIEKEIIGKFEGVLSSEQRFWKLLLDLKKIKIKSETDLNIDFIHDKLFIKLHKDVFFEIFRKLDYNNLSDRKNFLHIQKIFQYIKIDLADFNSFGYKILNFESYLQNQLYTYHKVFSEKYATFLYNKKQSNGFIEKWEQVSKFNSFKVSNSINFDVKKAHKLAISQSFKGINYNAIEDILKVDLEAIYSKNIKTLESDLRLLPNFNDTIFNDNKYELSFRNALYFNEVENIKTDLIQKFNNLTEDHTELKINIANTSVSFSNNNVNDLFDFIEEQVKNNDLTMDYYDPTKVLESVKSGNGNSSGGQSFNGKSKKYKNENIGFIGEKYAFELLKKEFESVEWVSEYAIKAGFPNGRDGLGYDFECKKGVETRFVEVKSSVTNNYSFNISMNEVKVGHSIEKSFDILLITNLLSDDINFKYLRNIFDYTNNESFLENSKFHVENDSYKIKFK</sequence>
<reference evidence="2 3" key="1">
    <citation type="submission" date="2016-10" db="EMBL/GenBank/DDBJ databases">
        <authorList>
            <person name="Varghese N."/>
            <person name="Submissions S."/>
        </authorList>
    </citation>
    <scope>NUCLEOTIDE SEQUENCE [LARGE SCALE GENOMIC DNA]</scope>
    <source>
        <strain evidence="2 3">DSM 17997</strain>
    </source>
</reference>
<dbReference type="SUPFAM" id="SSF55874">
    <property type="entry name" value="ATPase domain of HSP90 chaperone/DNA topoisomerase II/histidine kinase"/>
    <property type="match status" value="1"/>
</dbReference>
<name>A0A1H3RVR9_9BACT</name>
<comment type="caution">
    <text evidence="2">The sequence shown here is derived from an EMBL/GenBank/DDBJ whole genome shotgun (WGS) entry which is preliminary data.</text>
</comment>
<evidence type="ECO:0000313" key="3">
    <source>
        <dbReference type="Proteomes" id="UP000199663"/>
    </source>
</evidence>
<keyword evidence="3" id="KW-1185">Reference proteome</keyword>
<dbReference type="Pfam" id="PF13020">
    <property type="entry name" value="NOV_C"/>
    <property type="match status" value="1"/>
</dbReference>
<organism evidence="2 3">
    <name type="scientific">Rhodonellum ikkaensis</name>
    <dbReference type="NCBI Taxonomy" id="336829"/>
    <lineage>
        <taxon>Bacteria</taxon>
        <taxon>Pseudomonadati</taxon>
        <taxon>Bacteroidota</taxon>
        <taxon>Cytophagia</taxon>
        <taxon>Cytophagales</taxon>
        <taxon>Cytophagaceae</taxon>
        <taxon>Rhodonellum</taxon>
    </lineage>
</organism>
<gene>
    <name evidence="2" type="ORF">SAMN05444412_109156</name>
</gene>
<dbReference type="PANTHER" id="PTHR32387">
    <property type="entry name" value="WU:FJ29H11"/>
    <property type="match status" value="1"/>
</dbReference>
<proteinExistence type="predicted"/>
<dbReference type="InterPro" id="IPR052957">
    <property type="entry name" value="Auxin_embryo_med"/>
</dbReference>
<accession>A0A1H3RVR9</accession>
<dbReference type="InterPro" id="IPR024975">
    <property type="entry name" value="NOV_C"/>
</dbReference>
<evidence type="ECO:0000259" key="1">
    <source>
        <dbReference type="Pfam" id="PF13020"/>
    </source>
</evidence>
<dbReference type="RefSeq" id="WP_019598319.1">
    <property type="nucleotide sequence ID" value="NZ_FNQC01000009.1"/>
</dbReference>
<dbReference type="EMBL" id="FNQC01000009">
    <property type="protein sequence ID" value="SDZ29737.1"/>
    <property type="molecule type" value="Genomic_DNA"/>
</dbReference>
<protein>
    <recommendedName>
        <fullName evidence="1">Protein NO VEIN C-terminal domain-containing protein</fullName>
    </recommendedName>
</protein>
<dbReference type="NCBIfam" id="NF047352">
    <property type="entry name" value="P_loop_sacsin"/>
    <property type="match status" value="1"/>
</dbReference>